<evidence type="ECO:0000259" key="17">
    <source>
        <dbReference type="PROSITE" id="PS50203"/>
    </source>
</evidence>
<evidence type="ECO:0000256" key="11">
    <source>
        <dbReference type="ARBA" id="ARBA00054695"/>
    </source>
</evidence>
<evidence type="ECO:0000256" key="8">
    <source>
        <dbReference type="ARBA" id="ARBA00022807"/>
    </source>
</evidence>
<evidence type="ECO:0000313" key="20">
    <source>
        <dbReference type="Proteomes" id="UP000001645"/>
    </source>
</evidence>
<keyword evidence="20" id="KW-1185">Reference proteome</keyword>
<proteinExistence type="inferred from homology"/>
<dbReference type="SMART" id="SM00230">
    <property type="entry name" value="CysPc"/>
    <property type="match status" value="1"/>
</dbReference>
<dbReference type="InterPro" id="IPR033883">
    <property type="entry name" value="C2_III"/>
</dbReference>
<evidence type="ECO:0000259" key="18">
    <source>
        <dbReference type="PROSITE" id="PS50222"/>
    </source>
</evidence>
<dbReference type="FunFam" id="3.90.70.10:FF:000001">
    <property type="entry name" value="Calpain-1 catalytic subunit"/>
    <property type="match status" value="1"/>
</dbReference>
<dbReference type="GeneTree" id="ENSGT00940000158966"/>
<dbReference type="Gene3D" id="1.10.238.10">
    <property type="entry name" value="EF-hand"/>
    <property type="match status" value="1"/>
</dbReference>
<dbReference type="PROSITE" id="PS00018">
    <property type="entry name" value="EF_HAND_1"/>
    <property type="match status" value="1"/>
</dbReference>
<dbReference type="PROSITE" id="PS00139">
    <property type="entry name" value="THIOL_PROTEASE_CYS"/>
    <property type="match status" value="1"/>
</dbReference>
<keyword evidence="10" id="KW-0472">Membrane</keyword>
<dbReference type="Gene3D" id="3.90.70.10">
    <property type="entry name" value="Cysteine proteinases"/>
    <property type="match status" value="1"/>
</dbReference>
<feature type="domain" description="Calpain catalytic" evidence="17">
    <location>
        <begin position="216"/>
        <end position="511"/>
    </location>
</feature>
<dbReference type="SUPFAM" id="SSF54001">
    <property type="entry name" value="Cysteine proteinases"/>
    <property type="match status" value="1"/>
</dbReference>
<dbReference type="InterPro" id="IPR036213">
    <property type="entry name" value="Calpain_III_sf"/>
</dbReference>
<dbReference type="PANTHER" id="PTHR10183">
    <property type="entry name" value="CALPAIN"/>
    <property type="match status" value="1"/>
</dbReference>
<dbReference type="SMART" id="SM00054">
    <property type="entry name" value="EFh"/>
    <property type="match status" value="2"/>
</dbReference>
<evidence type="ECO:0000256" key="10">
    <source>
        <dbReference type="ARBA" id="ARBA00023136"/>
    </source>
</evidence>
<evidence type="ECO:0000256" key="12">
    <source>
        <dbReference type="ARBA" id="ARBA00068857"/>
    </source>
</evidence>
<evidence type="ECO:0000256" key="1">
    <source>
        <dbReference type="ARBA" id="ARBA00004236"/>
    </source>
</evidence>
<evidence type="ECO:0000256" key="3">
    <source>
        <dbReference type="ARBA" id="ARBA00022475"/>
    </source>
</evidence>
<keyword evidence="6" id="KW-0677">Repeat</keyword>
<dbReference type="SUPFAM" id="SSF47473">
    <property type="entry name" value="EF-hand"/>
    <property type="match status" value="1"/>
</dbReference>
<dbReference type="PANTHER" id="PTHR10183:SF385">
    <property type="entry name" value="CALPAIN-9"/>
    <property type="match status" value="1"/>
</dbReference>
<reference evidence="19" key="2">
    <citation type="submission" date="2025-08" db="UniProtKB">
        <authorList>
            <consortium name="Ensembl"/>
        </authorList>
    </citation>
    <scope>IDENTIFICATION</scope>
</reference>
<dbReference type="FunFam" id="1.10.238.10:FF:000151">
    <property type="entry name" value="Calpain 9"/>
    <property type="match status" value="1"/>
</dbReference>
<dbReference type="FunFam" id="2.60.120.380:FF:000001">
    <property type="entry name" value="Calpain-1 catalytic subunit"/>
    <property type="match status" value="1"/>
</dbReference>
<feature type="active site" evidence="15 16">
    <location>
        <position position="428"/>
    </location>
</feature>
<dbReference type="CDD" id="cd00214">
    <property type="entry name" value="Calpain_III"/>
    <property type="match status" value="1"/>
</dbReference>
<feature type="active site" evidence="15 16">
    <location>
        <position position="452"/>
    </location>
</feature>
<evidence type="ECO:0000256" key="16">
    <source>
        <dbReference type="PROSITE-ProRule" id="PRU00239"/>
    </source>
</evidence>
<dbReference type="SUPFAM" id="SSF49758">
    <property type="entry name" value="Calpain large subunit, middle domain (domain III)"/>
    <property type="match status" value="1"/>
</dbReference>
<evidence type="ECO:0000256" key="14">
    <source>
        <dbReference type="ARBA" id="ARBA00079256"/>
    </source>
</evidence>
<comment type="subcellular location">
    <subcellularLocation>
        <location evidence="1">Cell membrane</location>
    </subcellularLocation>
</comment>
<protein>
    <recommendedName>
        <fullName evidence="12">Calpain-9</fullName>
    </recommendedName>
    <alternativeName>
        <fullName evidence="14">Digestive tract-specific calpain</fullName>
    </alternativeName>
    <alternativeName>
        <fullName evidence="13">New calpain 4</fullName>
    </alternativeName>
</protein>
<dbReference type="InterPro" id="IPR022684">
    <property type="entry name" value="Calpain_cysteine_protease"/>
</dbReference>
<dbReference type="CDD" id="cd00044">
    <property type="entry name" value="CysPc"/>
    <property type="match status" value="1"/>
</dbReference>
<evidence type="ECO:0000256" key="9">
    <source>
        <dbReference type="ARBA" id="ARBA00022837"/>
    </source>
</evidence>
<dbReference type="InterPro" id="IPR011992">
    <property type="entry name" value="EF-hand-dom_pair"/>
</dbReference>
<keyword evidence="5" id="KW-0479">Metal-binding</keyword>
<evidence type="ECO:0000256" key="13">
    <source>
        <dbReference type="ARBA" id="ARBA00075023"/>
    </source>
</evidence>
<dbReference type="InterPro" id="IPR022682">
    <property type="entry name" value="Calpain_domain_III"/>
</dbReference>
<evidence type="ECO:0000256" key="5">
    <source>
        <dbReference type="ARBA" id="ARBA00022723"/>
    </source>
</evidence>
<dbReference type="PRINTS" id="PR00704">
    <property type="entry name" value="CALPAIN"/>
</dbReference>
<dbReference type="Gene3D" id="2.60.120.380">
    <property type="match status" value="1"/>
</dbReference>
<keyword evidence="3" id="KW-1003">Cell membrane</keyword>
<dbReference type="InterPro" id="IPR038765">
    <property type="entry name" value="Papain-like_cys_pep_sf"/>
</dbReference>
<evidence type="ECO:0000256" key="4">
    <source>
        <dbReference type="ARBA" id="ARBA00022670"/>
    </source>
</evidence>
<dbReference type="InterPro" id="IPR002048">
    <property type="entry name" value="EF_hand_dom"/>
</dbReference>
<dbReference type="InParanoid" id="A0A803YRX9"/>
<dbReference type="OrthoDB" id="424753at2759"/>
<dbReference type="Proteomes" id="UP000001645">
    <property type="component" value="Chromosome 2"/>
</dbReference>
<feature type="active site" evidence="15 16">
    <location>
        <position position="271"/>
    </location>
</feature>
<dbReference type="GO" id="GO:0005886">
    <property type="term" value="C:plasma membrane"/>
    <property type="evidence" value="ECO:0007669"/>
    <property type="project" value="UniProtKB-SubCell"/>
</dbReference>
<dbReference type="Pfam" id="PF00648">
    <property type="entry name" value="Peptidase_C2"/>
    <property type="match status" value="1"/>
</dbReference>
<reference evidence="19" key="3">
    <citation type="submission" date="2025-09" db="UniProtKB">
        <authorList>
            <consortium name="Ensembl"/>
        </authorList>
    </citation>
    <scope>IDENTIFICATION</scope>
</reference>
<dbReference type="InterPro" id="IPR018247">
    <property type="entry name" value="EF_Hand_1_Ca_BS"/>
</dbReference>
<evidence type="ECO:0000256" key="2">
    <source>
        <dbReference type="ARBA" id="ARBA00007623"/>
    </source>
</evidence>
<dbReference type="GO" id="GO:0005737">
    <property type="term" value="C:cytoplasm"/>
    <property type="evidence" value="ECO:0007669"/>
    <property type="project" value="TreeGrafter"/>
</dbReference>
<evidence type="ECO:0000256" key="7">
    <source>
        <dbReference type="ARBA" id="ARBA00022801"/>
    </source>
</evidence>
<dbReference type="AlphaFoldDB" id="A0A803YRX9"/>
<comment type="similarity">
    <text evidence="2">Belongs to the peptidase C2 family.</text>
</comment>
<evidence type="ECO:0000256" key="15">
    <source>
        <dbReference type="PIRSR" id="PIRSR622684-1"/>
    </source>
</evidence>
<reference evidence="19 20" key="1">
    <citation type="journal article" date="2010" name="PLoS Biol.">
        <title>Multi-platform next-generation sequencing of the domestic turkey (Meleagris gallopavo): genome assembly and analysis.</title>
        <authorList>
            <person name="Dalloul R.A."/>
            <person name="Long J.A."/>
            <person name="Zimin A.V."/>
            <person name="Aslam L."/>
            <person name="Beal K."/>
            <person name="Blomberg L.A."/>
            <person name="Bouffard P."/>
            <person name="Burt D.W."/>
            <person name="Crasta O."/>
            <person name="Crooijmans R.P."/>
            <person name="Cooper K."/>
            <person name="Coulombe R.A."/>
            <person name="De S."/>
            <person name="Delany M.E."/>
            <person name="Dodgson J.B."/>
            <person name="Dong J.J."/>
            <person name="Evans C."/>
            <person name="Frederickson K.M."/>
            <person name="Flicek P."/>
            <person name="Florea L."/>
            <person name="Folkerts O."/>
            <person name="Groenen M.A."/>
            <person name="Harkins T.T."/>
            <person name="Herrero J."/>
            <person name="Hoffmann S."/>
            <person name="Megens H.J."/>
            <person name="Jiang A."/>
            <person name="de Jong P."/>
            <person name="Kaiser P."/>
            <person name="Kim H."/>
            <person name="Kim K.W."/>
            <person name="Kim S."/>
            <person name="Langenberger D."/>
            <person name="Lee M.K."/>
            <person name="Lee T."/>
            <person name="Mane S."/>
            <person name="Marcais G."/>
            <person name="Marz M."/>
            <person name="McElroy A.P."/>
            <person name="Modise T."/>
            <person name="Nefedov M."/>
            <person name="Notredame C."/>
            <person name="Paton I.R."/>
            <person name="Payne W.S."/>
            <person name="Pertea G."/>
            <person name="Prickett D."/>
            <person name="Puiu D."/>
            <person name="Qioa D."/>
            <person name="Raineri E."/>
            <person name="Ruffier M."/>
            <person name="Salzberg S.L."/>
            <person name="Schatz M.C."/>
            <person name="Scheuring C."/>
            <person name="Schmidt C.J."/>
            <person name="Schroeder S."/>
            <person name="Searle S.M."/>
            <person name="Smith E.J."/>
            <person name="Smith J."/>
            <person name="Sonstegard T.S."/>
            <person name="Stadler P.F."/>
            <person name="Tafer H."/>
            <person name="Tu Z.J."/>
            <person name="Van Tassell C.P."/>
            <person name="Vilella A.J."/>
            <person name="Williams K.P."/>
            <person name="Yorke J.A."/>
            <person name="Zhang L."/>
            <person name="Zhang H.B."/>
            <person name="Zhang X."/>
            <person name="Zhang Y."/>
            <person name="Reed K.M."/>
        </authorList>
    </citation>
    <scope>NUCLEOTIDE SEQUENCE [LARGE SCALE GENOMIC DNA]</scope>
</reference>
<dbReference type="GO" id="GO:0004198">
    <property type="term" value="F:calcium-dependent cysteine-type endopeptidase activity"/>
    <property type="evidence" value="ECO:0007669"/>
    <property type="project" value="InterPro"/>
</dbReference>
<accession>A0A803YRX9</accession>
<name>A0A803YRX9_MELGA</name>
<dbReference type="PROSITE" id="PS50203">
    <property type="entry name" value="CALPAIN_CAT"/>
    <property type="match status" value="1"/>
</dbReference>
<dbReference type="SMART" id="SM00720">
    <property type="entry name" value="calpain_III"/>
    <property type="match status" value="1"/>
</dbReference>
<sequence length="903" mass="101797">MEPALAHLSPGVLQHDQHLAAETAPPLGMPGFSLVWDENGDLAVSAEAAPSCSSSFTPVARCHEGFPQELHTLKSAATSYLSPHPHWGSREWCQAPGGPIAIGWAQQPCPREGLAPPSCFHPSSWCGRTRRFPSLFAFRVFIIFRAVQSCSRSFLPLCPTLLDLSPLHFSLLGTMPYLLHNSKPRPPPLPQEARATHSSGKGYQELKQECLRSGCLFEDPDFPANNASLFFSEKPPIPFLWKRPGDIVKDPKFILGGATRTDICQGDLGDCWLLAAIASLTLNEKTLARVVPLEQNFGPGYAGIFHFQFWQHNEWLDVVIDDRLPTFKDRLVFVHSAEHNEFWSALLEKAYAKLNGSYEALKGGSTIEAMEDFTGGVGEMYEVKKAPGNFYEILEKALKRSSMVGCSIDTSSAAESEARTPFGLIKGHAYSVTGIDEVSYQGQKVQLIRIRNPWGQVEWNGPWSDNSLEWRLVSPSEQKRLAQTVLDDGEFWMKFEDFTVHFDKVEICNLTPDALEDSTAHKWEVTIHEGSWVRGSTAGGCRNFLDTFWTNPQIKLHLTEKDDGQDDCTFIAALMQKDRRKLRKLGAEMLSIGYSIYESPGGDEHLSKDFFRYHASKARSKTYINLREVSDRFKLPPGDYILVPTTFEPHQEADFCLRIFSEKKAITEDLDENVAIDLPEPPNPTPSPQETEEEKQFRALFEQISGKDMEVAAEELEYVLNAVLKNTKDIKFKKLSLISCRNIISLMDTSGNGKLEFSEFKVFWEKLKKWINIFLRFDFDKSGSMSSYELRSALKAAGYQLNNYLLQLIVLRYSDEQFQIDFDDFLNCLIRLENASLHQPGNEHLRKSDLDARSLLCCHCHDFCSNSCDALIMYTSPGAFVWRKTNAAHLSGLQPCCAQEFNS</sequence>
<dbReference type="Ensembl" id="ENSMGAT00000025033.1">
    <property type="protein sequence ID" value="ENSMGAP00000034527.1"/>
    <property type="gene ID" value="ENSMGAG00000012108.2"/>
</dbReference>
<keyword evidence="7 16" id="KW-0378">Hydrolase</keyword>
<dbReference type="PROSITE" id="PS50222">
    <property type="entry name" value="EF_HAND_2"/>
    <property type="match status" value="1"/>
</dbReference>
<keyword evidence="4 16" id="KW-0645">Protease</keyword>
<dbReference type="GO" id="GO:0005509">
    <property type="term" value="F:calcium ion binding"/>
    <property type="evidence" value="ECO:0007669"/>
    <property type="project" value="InterPro"/>
</dbReference>
<evidence type="ECO:0000256" key="6">
    <source>
        <dbReference type="ARBA" id="ARBA00022737"/>
    </source>
</evidence>
<keyword evidence="8 16" id="KW-0788">Thiol protease</keyword>
<gene>
    <name evidence="19" type="primary">CAPN9</name>
</gene>
<dbReference type="Bgee" id="ENSMGAG00000012108">
    <property type="expression patterns" value="Expressed in proventriculus and 5 other cell types or tissues"/>
</dbReference>
<keyword evidence="9" id="KW-0106">Calcium</keyword>
<evidence type="ECO:0000313" key="19">
    <source>
        <dbReference type="Ensembl" id="ENSMGAP00000034527.1"/>
    </source>
</evidence>
<dbReference type="GO" id="GO:0006508">
    <property type="term" value="P:proteolysis"/>
    <property type="evidence" value="ECO:0007669"/>
    <property type="project" value="UniProtKB-KW"/>
</dbReference>
<dbReference type="InterPro" id="IPR000169">
    <property type="entry name" value="Pept_cys_AS"/>
</dbReference>
<dbReference type="Pfam" id="PF01067">
    <property type="entry name" value="Calpain_III"/>
    <property type="match status" value="1"/>
</dbReference>
<dbReference type="InterPro" id="IPR001300">
    <property type="entry name" value="Peptidase_C2_calpain_cat"/>
</dbReference>
<comment type="function">
    <text evidence="11">Calcium-regulated non-lysosomal thiol-protease which catalyze limited proteolysis of substrates involved in cytoskeletal remodeling and signal transduction.</text>
</comment>
<feature type="domain" description="EF-hand" evidence="18">
    <location>
        <begin position="765"/>
        <end position="800"/>
    </location>
</feature>
<dbReference type="InterPro" id="IPR022683">
    <property type="entry name" value="Calpain_III"/>
</dbReference>
<organism evidence="19 20">
    <name type="scientific">Meleagris gallopavo</name>
    <name type="common">Wild turkey</name>
    <dbReference type="NCBI Taxonomy" id="9103"/>
    <lineage>
        <taxon>Eukaryota</taxon>
        <taxon>Metazoa</taxon>
        <taxon>Chordata</taxon>
        <taxon>Craniata</taxon>
        <taxon>Vertebrata</taxon>
        <taxon>Euteleostomi</taxon>
        <taxon>Archelosauria</taxon>
        <taxon>Archosauria</taxon>
        <taxon>Dinosauria</taxon>
        <taxon>Saurischia</taxon>
        <taxon>Theropoda</taxon>
        <taxon>Coelurosauria</taxon>
        <taxon>Aves</taxon>
        <taxon>Neognathae</taxon>
        <taxon>Galloanserae</taxon>
        <taxon>Galliformes</taxon>
        <taxon>Phasianidae</taxon>
        <taxon>Meleagridinae</taxon>
        <taxon>Meleagris</taxon>
    </lineage>
</organism>